<accession>A0A1G7LR69</accession>
<dbReference type="AlphaFoldDB" id="A0A1G7LR69"/>
<dbReference type="EMBL" id="FNBO01000005">
    <property type="protein sequence ID" value="SDF52012.1"/>
    <property type="molecule type" value="Genomic_DNA"/>
</dbReference>
<organism evidence="2 3">
    <name type="scientific">Halorubrum xinjiangense</name>
    <dbReference type="NCBI Taxonomy" id="261291"/>
    <lineage>
        <taxon>Archaea</taxon>
        <taxon>Methanobacteriati</taxon>
        <taxon>Methanobacteriota</taxon>
        <taxon>Stenosarchaea group</taxon>
        <taxon>Halobacteria</taxon>
        <taxon>Halobacteriales</taxon>
        <taxon>Haloferacaceae</taxon>
        <taxon>Halorubrum</taxon>
    </lineage>
</organism>
<dbReference type="GO" id="GO:0005835">
    <property type="term" value="C:fatty acid synthase complex"/>
    <property type="evidence" value="ECO:0007669"/>
    <property type="project" value="InterPro"/>
</dbReference>
<sequence>MPVATVGETASHEVPITEETIETFASLSGDENPIHLDDEYAAETMFGGRVAHGILSAAVVSGALARLSGDIVYLSQDLTFENPVYPGETVEATVRVTEDLGGDRLKAETTATVPERDERVLSGEATVLSVPHGTDD</sequence>
<dbReference type="Pfam" id="PF01575">
    <property type="entry name" value="MaoC_dehydratas"/>
    <property type="match status" value="1"/>
</dbReference>
<dbReference type="Gene3D" id="3.10.129.10">
    <property type="entry name" value="Hotdog Thioesterase"/>
    <property type="match status" value="1"/>
</dbReference>
<name>A0A1G7LR69_9EURY</name>
<gene>
    <name evidence="2" type="ORF">SAMN04488067_10581</name>
</gene>
<dbReference type="PANTHER" id="PTHR43437">
    <property type="entry name" value="HYDROXYACYL-THIOESTER DEHYDRATASE TYPE 2, MITOCHONDRIAL-RELATED"/>
    <property type="match status" value="1"/>
</dbReference>
<evidence type="ECO:0000313" key="3">
    <source>
        <dbReference type="Proteomes" id="UP000324020"/>
    </source>
</evidence>
<dbReference type="RefSeq" id="WP_149798442.1">
    <property type="nucleotide sequence ID" value="NZ_FNBO01000005.1"/>
</dbReference>
<evidence type="ECO:0000313" key="2">
    <source>
        <dbReference type="EMBL" id="SDF52012.1"/>
    </source>
</evidence>
<dbReference type="GO" id="GO:0019171">
    <property type="term" value="F:(3R)-hydroxyacyl-[acyl-carrier-protein] dehydratase activity"/>
    <property type="evidence" value="ECO:0007669"/>
    <property type="project" value="TreeGrafter"/>
</dbReference>
<dbReference type="PRINTS" id="PR01483">
    <property type="entry name" value="FASYNTHASE"/>
</dbReference>
<protein>
    <submittedName>
        <fullName evidence="2">3-hydroxybutyryl-CoA dehydratase</fullName>
    </submittedName>
</protein>
<evidence type="ECO:0000259" key="1">
    <source>
        <dbReference type="Pfam" id="PF01575"/>
    </source>
</evidence>
<dbReference type="SUPFAM" id="SSF54637">
    <property type="entry name" value="Thioesterase/thiol ester dehydrase-isomerase"/>
    <property type="match status" value="1"/>
</dbReference>
<dbReference type="GO" id="GO:0004312">
    <property type="term" value="F:fatty acid synthase activity"/>
    <property type="evidence" value="ECO:0007669"/>
    <property type="project" value="InterPro"/>
</dbReference>
<dbReference type="InterPro" id="IPR029069">
    <property type="entry name" value="HotDog_dom_sf"/>
</dbReference>
<dbReference type="InterPro" id="IPR050965">
    <property type="entry name" value="UPF0336/Enoyl-CoA_hydratase"/>
</dbReference>
<feature type="domain" description="MaoC-like" evidence="1">
    <location>
        <begin position="11"/>
        <end position="110"/>
    </location>
</feature>
<dbReference type="OrthoDB" id="51509at2157"/>
<keyword evidence="3" id="KW-1185">Reference proteome</keyword>
<dbReference type="Proteomes" id="UP000324020">
    <property type="component" value="Unassembled WGS sequence"/>
</dbReference>
<reference evidence="2 3" key="1">
    <citation type="submission" date="2016-10" db="EMBL/GenBank/DDBJ databases">
        <authorList>
            <person name="Varghese N."/>
            <person name="Submissions S."/>
        </authorList>
    </citation>
    <scope>NUCLEOTIDE SEQUENCE [LARGE SCALE GENOMIC DNA]</scope>
    <source>
        <strain evidence="2 3">CGMCC 1.3527</strain>
    </source>
</reference>
<dbReference type="InterPro" id="IPR003965">
    <property type="entry name" value="Fatty_acid_synthase"/>
</dbReference>
<dbReference type="CDD" id="cd03449">
    <property type="entry name" value="R_hydratase"/>
    <property type="match status" value="1"/>
</dbReference>
<proteinExistence type="predicted"/>
<dbReference type="PANTHER" id="PTHR43437:SF3">
    <property type="entry name" value="HYDROXYACYL-THIOESTER DEHYDRATASE TYPE 2, MITOCHONDRIAL"/>
    <property type="match status" value="1"/>
</dbReference>
<dbReference type="GO" id="GO:0006633">
    <property type="term" value="P:fatty acid biosynthetic process"/>
    <property type="evidence" value="ECO:0007669"/>
    <property type="project" value="InterPro"/>
</dbReference>
<dbReference type="InterPro" id="IPR002539">
    <property type="entry name" value="MaoC-like_dom"/>
</dbReference>